<protein>
    <submittedName>
        <fullName evidence="1">Uncharacterized protein</fullName>
    </submittedName>
</protein>
<accession>A0AC60PXX0</accession>
<dbReference type="Proteomes" id="UP000805193">
    <property type="component" value="Unassembled WGS sequence"/>
</dbReference>
<gene>
    <name evidence="1" type="ORF">HPB47_026865</name>
</gene>
<name>A0AC60PXX0_IXOPE</name>
<evidence type="ECO:0000313" key="1">
    <source>
        <dbReference type="EMBL" id="KAG0425995.1"/>
    </source>
</evidence>
<organism evidence="1 2">
    <name type="scientific">Ixodes persulcatus</name>
    <name type="common">Taiga tick</name>
    <dbReference type="NCBI Taxonomy" id="34615"/>
    <lineage>
        <taxon>Eukaryota</taxon>
        <taxon>Metazoa</taxon>
        <taxon>Ecdysozoa</taxon>
        <taxon>Arthropoda</taxon>
        <taxon>Chelicerata</taxon>
        <taxon>Arachnida</taxon>
        <taxon>Acari</taxon>
        <taxon>Parasitiformes</taxon>
        <taxon>Ixodida</taxon>
        <taxon>Ixodoidea</taxon>
        <taxon>Ixodidae</taxon>
        <taxon>Ixodinae</taxon>
        <taxon>Ixodes</taxon>
    </lineage>
</organism>
<evidence type="ECO:0000313" key="2">
    <source>
        <dbReference type="Proteomes" id="UP000805193"/>
    </source>
</evidence>
<sequence length="162" mass="18162">MKTSLPIGRRNDWNAPSFMNWLKLCWCAQQLNGVFFELDKVSDYKVFVNPHRTLNYCQGVVFEDDLLESSDQEILEGLSGEEVTARGLCEFSDSVAPPKLPRVKTTFHRLGPKPRVVLDTTPSQSSEGSPSSTSQRSGEAMQVYFDPTEPSPNARGEKKNHP</sequence>
<comment type="caution">
    <text evidence="1">The sequence shown here is derived from an EMBL/GenBank/DDBJ whole genome shotgun (WGS) entry which is preliminary data.</text>
</comment>
<proteinExistence type="predicted"/>
<dbReference type="EMBL" id="JABSTQ010009778">
    <property type="protein sequence ID" value="KAG0425995.1"/>
    <property type="molecule type" value="Genomic_DNA"/>
</dbReference>
<reference evidence="1 2" key="1">
    <citation type="journal article" date="2020" name="Cell">
        <title>Large-Scale Comparative Analyses of Tick Genomes Elucidate Their Genetic Diversity and Vector Capacities.</title>
        <authorList>
            <consortium name="Tick Genome and Microbiome Consortium (TIGMIC)"/>
            <person name="Jia N."/>
            <person name="Wang J."/>
            <person name="Shi W."/>
            <person name="Du L."/>
            <person name="Sun Y."/>
            <person name="Zhan W."/>
            <person name="Jiang J.F."/>
            <person name="Wang Q."/>
            <person name="Zhang B."/>
            <person name="Ji P."/>
            <person name="Bell-Sakyi L."/>
            <person name="Cui X.M."/>
            <person name="Yuan T.T."/>
            <person name="Jiang B.G."/>
            <person name="Yang W.F."/>
            <person name="Lam T.T."/>
            <person name="Chang Q.C."/>
            <person name="Ding S.J."/>
            <person name="Wang X.J."/>
            <person name="Zhu J.G."/>
            <person name="Ruan X.D."/>
            <person name="Zhao L."/>
            <person name="Wei J.T."/>
            <person name="Ye R.Z."/>
            <person name="Que T.C."/>
            <person name="Du C.H."/>
            <person name="Zhou Y.H."/>
            <person name="Cheng J.X."/>
            <person name="Dai P.F."/>
            <person name="Guo W.B."/>
            <person name="Han X.H."/>
            <person name="Huang E.J."/>
            <person name="Li L.F."/>
            <person name="Wei W."/>
            <person name="Gao Y.C."/>
            <person name="Liu J.Z."/>
            <person name="Shao H.Z."/>
            <person name="Wang X."/>
            <person name="Wang C.C."/>
            <person name="Yang T.C."/>
            <person name="Huo Q.B."/>
            <person name="Li W."/>
            <person name="Chen H.Y."/>
            <person name="Chen S.E."/>
            <person name="Zhou L.G."/>
            <person name="Ni X.B."/>
            <person name="Tian J.H."/>
            <person name="Sheng Y."/>
            <person name="Liu T."/>
            <person name="Pan Y.S."/>
            <person name="Xia L.Y."/>
            <person name="Li J."/>
            <person name="Zhao F."/>
            <person name="Cao W.C."/>
        </authorList>
    </citation>
    <scope>NUCLEOTIDE SEQUENCE [LARGE SCALE GENOMIC DNA]</scope>
    <source>
        <strain evidence="1">Iper-2018</strain>
    </source>
</reference>
<keyword evidence="2" id="KW-1185">Reference proteome</keyword>